<dbReference type="RefSeq" id="WP_252422901.1">
    <property type="nucleotide sequence ID" value="NZ_JAMWMR010000004.1"/>
</dbReference>
<sequence>MEGIIAGALAVVGTLLGSVIAHHYQEKSARRAEARAHSHQQQQLLFDNCAAFISLAEDYRRAQYDRWSRWDADPTSEEATAARAEAYRLYVETRSSASRLKLISGQEDVHRLADQAGVVLELTSAIIRTDDRADMLQRGRVAQAACDAFVAEANAVLHGSAP</sequence>
<dbReference type="EMBL" id="JAMWMR010000004">
    <property type="protein sequence ID" value="MCN9240470.1"/>
    <property type="molecule type" value="Genomic_DNA"/>
</dbReference>
<proteinExistence type="predicted"/>
<name>A0ABT0Z9N5_9ACTN</name>
<gene>
    <name evidence="1" type="ORF">NGF19_06625</name>
</gene>
<evidence type="ECO:0000313" key="1">
    <source>
        <dbReference type="EMBL" id="MCN9240470.1"/>
    </source>
</evidence>
<protein>
    <submittedName>
        <fullName evidence="1">Uncharacterized protein</fullName>
    </submittedName>
</protein>
<accession>A0ABT0Z9N5</accession>
<keyword evidence="2" id="KW-1185">Reference proteome</keyword>
<reference evidence="1 2" key="1">
    <citation type="submission" date="2022-05" db="EMBL/GenBank/DDBJ databases">
        <title>Streptomyces sp. nov. RY43-2 isolated from soil of a peat swamp forest.</title>
        <authorList>
            <person name="Kanchanasin P."/>
            <person name="Tanasupawat S."/>
            <person name="Phongsopitanun W."/>
        </authorList>
    </citation>
    <scope>NUCLEOTIDE SEQUENCE [LARGE SCALE GENOMIC DNA]</scope>
    <source>
        <strain evidence="1 2">RY43-2</strain>
    </source>
</reference>
<evidence type="ECO:0000313" key="2">
    <source>
        <dbReference type="Proteomes" id="UP001523219"/>
    </source>
</evidence>
<dbReference type="Proteomes" id="UP001523219">
    <property type="component" value="Unassembled WGS sequence"/>
</dbReference>
<comment type="caution">
    <text evidence="1">The sequence shown here is derived from an EMBL/GenBank/DDBJ whole genome shotgun (WGS) entry which is preliminary data.</text>
</comment>
<organism evidence="1 2">
    <name type="scientific">Streptomyces macrolidinus</name>
    <dbReference type="NCBI Taxonomy" id="2952607"/>
    <lineage>
        <taxon>Bacteria</taxon>
        <taxon>Bacillati</taxon>
        <taxon>Actinomycetota</taxon>
        <taxon>Actinomycetes</taxon>
        <taxon>Kitasatosporales</taxon>
        <taxon>Streptomycetaceae</taxon>
        <taxon>Streptomyces</taxon>
    </lineage>
</organism>